<proteinExistence type="predicted"/>
<organism evidence="2 3">
    <name type="scientific">Meganyctiphanes norvegica</name>
    <name type="common">Northern krill</name>
    <name type="synonym">Thysanopoda norvegica</name>
    <dbReference type="NCBI Taxonomy" id="48144"/>
    <lineage>
        <taxon>Eukaryota</taxon>
        <taxon>Metazoa</taxon>
        <taxon>Ecdysozoa</taxon>
        <taxon>Arthropoda</taxon>
        <taxon>Crustacea</taxon>
        <taxon>Multicrustacea</taxon>
        <taxon>Malacostraca</taxon>
        <taxon>Eumalacostraca</taxon>
        <taxon>Eucarida</taxon>
        <taxon>Euphausiacea</taxon>
        <taxon>Euphausiidae</taxon>
        <taxon>Meganyctiphanes</taxon>
    </lineage>
</organism>
<dbReference type="AlphaFoldDB" id="A0AAV2SN37"/>
<feature type="non-terminal residue" evidence="2">
    <location>
        <position position="283"/>
    </location>
</feature>
<gene>
    <name evidence="2" type="ORF">MNOR_LOCUS37675</name>
</gene>
<keyword evidence="3" id="KW-1185">Reference proteome</keyword>
<feature type="non-terminal residue" evidence="2">
    <location>
        <position position="1"/>
    </location>
</feature>
<evidence type="ECO:0000313" key="3">
    <source>
        <dbReference type="Proteomes" id="UP001497623"/>
    </source>
</evidence>
<dbReference type="EMBL" id="CAXKWB010078203">
    <property type="protein sequence ID" value="CAL4202334.1"/>
    <property type="molecule type" value="Genomic_DNA"/>
</dbReference>
<feature type="transmembrane region" description="Helical" evidence="1">
    <location>
        <begin position="217"/>
        <end position="241"/>
    </location>
</feature>
<evidence type="ECO:0000256" key="1">
    <source>
        <dbReference type="SAM" id="Phobius"/>
    </source>
</evidence>
<sequence length="283" mass="31597">VHSDGFIHILLEPSDEPGNIGNETLVHSEGFMHSFSEPLDEAGDIRNETPVHIEGMGDPTDTNTTVAENLPVSKLLDVYRAENLPAGSSCRFAKVAQNSTNKLKNRFHVKLNKWKHFFKGVANAMPVIMGPVLLILMVVDQFTDIASSYEICNVPCKCVLYNRWGTCSLPEKSRTEDNSCVTAKGNYSDALDYCSAASGSEFECNDLPSWIPTTPQHLAFCVSSIGTILVPSIINSTYFFIRLWYIYPSVLRYIGLSYDSRFFSLFIKSTLLALYILQLLPYV</sequence>
<keyword evidence="1" id="KW-0472">Membrane</keyword>
<comment type="caution">
    <text evidence="2">The sequence shown here is derived from an EMBL/GenBank/DDBJ whole genome shotgun (WGS) entry which is preliminary data.</text>
</comment>
<reference evidence="2 3" key="1">
    <citation type="submission" date="2024-05" db="EMBL/GenBank/DDBJ databases">
        <authorList>
            <person name="Wallberg A."/>
        </authorList>
    </citation>
    <scope>NUCLEOTIDE SEQUENCE [LARGE SCALE GENOMIC DNA]</scope>
</reference>
<protein>
    <submittedName>
        <fullName evidence="2">Uncharacterized protein</fullName>
    </submittedName>
</protein>
<evidence type="ECO:0000313" key="2">
    <source>
        <dbReference type="EMBL" id="CAL4202334.1"/>
    </source>
</evidence>
<accession>A0AAV2SN37</accession>
<feature type="transmembrane region" description="Helical" evidence="1">
    <location>
        <begin position="120"/>
        <end position="139"/>
    </location>
</feature>
<keyword evidence="1" id="KW-1133">Transmembrane helix</keyword>
<feature type="transmembrane region" description="Helical" evidence="1">
    <location>
        <begin position="262"/>
        <end position="280"/>
    </location>
</feature>
<name>A0AAV2SN37_MEGNR</name>
<keyword evidence="1" id="KW-0812">Transmembrane</keyword>
<dbReference type="Proteomes" id="UP001497623">
    <property type="component" value="Unassembled WGS sequence"/>
</dbReference>